<proteinExistence type="inferred from homology"/>
<evidence type="ECO:0000256" key="6">
    <source>
        <dbReference type="ARBA" id="ARBA00022454"/>
    </source>
</evidence>
<comment type="similarity">
    <text evidence="4">Belongs to the DASH complex ASK1 family.</text>
</comment>
<evidence type="ECO:0000256" key="14">
    <source>
        <dbReference type="ARBA" id="ARBA00023242"/>
    </source>
</evidence>
<feature type="region of interest" description="Disordered" evidence="17">
    <location>
        <begin position="91"/>
        <end position="177"/>
    </location>
</feature>
<feature type="compositionally biased region" description="Polar residues" evidence="17">
    <location>
        <begin position="91"/>
        <end position="104"/>
    </location>
</feature>
<evidence type="ECO:0000256" key="5">
    <source>
        <dbReference type="ARBA" id="ARBA00014520"/>
    </source>
</evidence>
<evidence type="ECO:0000256" key="13">
    <source>
        <dbReference type="ARBA" id="ARBA00023212"/>
    </source>
</evidence>
<sequence length="460" mass="50349">MSRPGQSVQRNLTLTEELEKLEQSITLTLQEIDSNFSKAHRIVTTSILPLVEQYGEHSRAVWEATKFWKQFFEASANVSLSGYEELADSADNTGVTAEESTVQDEASAVSDDALRRRSAGDDHDASVAADESSSVVYPADESRPPEESLLDDNDDVGDLAGSTPRPPATKTLSLRPKFADLDSPYESIKREYDGKWPGQEDAGENKKHNMADEDDTELLLQQHTARLPTMTLTPHAFDTSGLDDGTKRQTKDPLLHRMLDKNYRIATTPHKGASGISPMRWKIDKLSTPGADMEKQDKTRAVWEDSPTSPEMAPPQLRSAAFMSPVRAAYKGKLAAAAGAPRTPGVSVQTPATGRKTRDVFASGGTPAARKHGKVATSSKYDDEIAWESDDDEDVLGGMSPPKTIQFALPPSKLLQTPAREASKRIVDTILMTAGEDLDDPAEYSPTMVKMRQDILDDTF</sequence>
<dbReference type="GeneID" id="98125951"/>
<dbReference type="EMBL" id="JAZGUE010000004">
    <property type="protein sequence ID" value="KAL2267503.1"/>
    <property type="molecule type" value="Genomic_DNA"/>
</dbReference>
<evidence type="ECO:0000313" key="18">
    <source>
        <dbReference type="EMBL" id="KAL2267503.1"/>
    </source>
</evidence>
<dbReference type="InterPro" id="IPR013964">
    <property type="entry name" value="DASH_Ask1"/>
</dbReference>
<keyword evidence="12" id="KW-0995">Kinetochore</keyword>
<evidence type="ECO:0000256" key="9">
    <source>
        <dbReference type="ARBA" id="ARBA00022701"/>
    </source>
</evidence>
<evidence type="ECO:0000256" key="2">
    <source>
        <dbReference type="ARBA" id="ARBA00004186"/>
    </source>
</evidence>
<keyword evidence="16" id="KW-0137">Centromere</keyword>
<reference evidence="18 19" key="1">
    <citation type="journal article" date="2024" name="Commun. Biol.">
        <title>Comparative genomic analysis of thermophilic fungi reveals convergent evolutionary adaptations and gene losses.</title>
        <authorList>
            <person name="Steindorff A.S."/>
            <person name="Aguilar-Pontes M.V."/>
            <person name="Robinson A.J."/>
            <person name="Andreopoulos B."/>
            <person name="LaButti K."/>
            <person name="Kuo A."/>
            <person name="Mondo S."/>
            <person name="Riley R."/>
            <person name="Otillar R."/>
            <person name="Haridas S."/>
            <person name="Lipzen A."/>
            <person name="Grimwood J."/>
            <person name="Schmutz J."/>
            <person name="Clum A."/>
            <person name="Reid I.D."/>
            <person name="Moisan M.C."/>
            <person name="Butler G."/>
            <person name="Nguyen T.T.M."/>
            <person name="Dewar K."/>
            <person name="Conant G."/>
            <person name="Drula E."/>
            <person name="Henrissat B."/>
            <person name="Hansel C."/>
            <person name="Singer S."/>
            <person name="Hutchinson M.I."/>
            <person name="de Vries R.P."/>
            <person name="Natvig D.O."/>
            <person name="Powell A.J."/>
            <person name="Tsang A."/>
            <person name="Grigoriev I.V."/>
        </authorList>
    </citation>
    <scope>NUCLEOTIDE SEQUENCE [LARGE SCALE GENOMIC DNA]</scope>
    <source>
        <strain evidence="18 19">ATCC 22073</strain>
    </source>
</reference>
<keyword evidence="7" id="KW-0963">Cytoplasm</keyword>
<evidence type="ECO:0000313" key="19">
    <source>
        <dbReference type="Proteomes" id="UP001600064"/>
    </source>
</evidence>
<organism evidence="18 19">
    <name type="scientific">Remersonia thermophila</name>
    <dbReference type="NCBI Taxonomy" id="72144"/>
    <lineage>
        <taxon>Eukaryota</taxon>
        <taxon>Fungi</taxon>
        <taxon>Dikarya</taxon>
        <taxon>Ascomycota</taxon>
        <taxon>Pezizomycotina</taxon>
        <taxon>Sordariomycetes</taxon>
        <taxon>Sordariomycetidae</taxon>
        <taxon>Sordariales</taxon>
        <taxon>Sordariales incertae sedis</taxon>
        <taxon>Remersonia</taxon>
    </lineage>
</organism>
<evidence type="ECO:0000256" key="7">
    <source>
        <dbReference type="ARBA" id="ARBA00022490"/>
    </source>
</evidence>
<keyword evidence="11" id="KW-0159">Chromosome partition</keyword>
<evidence type="ECO:0000256" key="12">
    <source>
        <dbReference type="ARBA" id="ARBA00022838"/>
    </source>
</evidence>
<feature type="compositionally biased region" description="Low complexity" evidence="17">
    <location>
        <begin position="126"/>
        <end position="136"/>
    </location>
</feature>
<evidence type="ECO:0000256" key="1">
    <source>
        <dbReference type="ARBA" id="ARBA00004123"/>
    </source>
</evidence>
<evidence type="ECO:0000256" key="3">
    <source>
        <dbReference type="ARBA" id="ARBA00004629"/>
    </source>
</evidence>
<evidence type="ECO:0000256" key="16">
    <source>
        <dbReference type="ARBA" id="ARBA00023328"/>
    </source>
</evidence>
<evidence type="ECO:0000256" key="10">
    <source>
        <dbReference type="ARBA" id="ARBA00022776"/>
    </source>
</evidence>
<keyword evidence="19" id="KW-1185">Reference proteome</keyword>
<keyword evidence="13" id="KW-0206">Cytoskeleton</keyword>
<feature type="compositionally biased region" description="Acidic residues" evidence="17">
    <location>
        <begin position="148"/>
        <end position="157"/>
    </location>
</feature>
<keyword evidence="10" id="KW-0498">Mitosis</keyword>
<evidence type="ECO:0000256" key="17">
    <source>
        <dbReference type="SAM" id="MobiDB-lite"/>
    </source>
</evidence>
<keyword evidence="15" id="KW-0131">Cell cycle</keyword>
<dbReference type="RefSeq" id="XP_070866230.1">
    <property type="nucleotide sequence ID" value="XM_071011307.1"/>
</dbReference>
<dbReference type="PANTHER" id="PTHR28200:SF1">
    <property type="entry name" value="DASH COMPLEX SUBUNIT ASK1"/>
    <property type="match status" value="1"/>
</dbReference>
<keyword evidence="9" id="KW-0493">Microtubule</keyword>
<comment type="caution">
    <text evidence="18">The sequence shown here is derived from an EMBL/GenBank/DDBJ whole genome shotgun (WGS) entry which is preliminary data.</text>
</comment>
<keyword evidence="8" id="KW-0132">Cell division</keyword>
<feature type="compositionally biased region" description="Basic and acidic residues" evidence="17">
    <location>
        <begin position="112"/>
        <end position="125"/>
    </location>
</feature>
<dbReference type="Proteomes" id="UP001600064">
    <property type="component" value="Unassembled WGS sequence"/>
</dbReference>
<dbReference type="Pfam" id="PF08655">
    <property type="entry name" value="DASH_Ask1"/>
    <property type="match status" value="1"/>
</dbReference>
<evidence type="ECO:0000256" key="11">
    <source>
        <dbReference type="ARBA" id="ARBA00022829"/>
    </source>
</evidence>
<name>A0ABR4DAW9_9PEZI</name>
<evidence type="ECO:0000256" key="4">
    <source>
        <dbReference type="ARBA" id="ARBA00010731"/>
    </source>
</evidence>
<gene>
    <name evidence="18" type="ORF">VTJ83DRAFT_4780</name>
</gene>
<accession>A0ABR4DAW9</accession>
<comment type="subcellular location">
    <subcellularLocation>
        <location evidence="3">Chromosome</location>
        <location evidence="3">Centromere</location>
        <location evidence="3">Kinetochore</location>
    </subcellularLocation>
    <subcellularLocation>
        <location evidence="2">Cytoplasm</location>
        <location evidence="2">Cytoskeleton</location>
        <location evidence="2">Spindle</location>
    </subcellularLocation>
    <subcellularLocation>
        <location evidence="1">Nucleus</location>
    </subcellularLocation>
</comment>
<dbReference type="PANTHER" id="PTHR28200">
    <property type="entry name" value="DASH COMPLEX SUBUNIT ASK1"/>
    <property type="match status" value="1"/>
</dbReference>
<keyword evidence="6" id="KW-0158">Chromosome</keyword>
<evidence type="ECO:0000256" key="15">
    <source>
        <dbReference type="ARBA" id="ARBA00023306"/>
    </source>
</evidence>
<evidence type="ECO:0000256" key="8">
    <source>
        <dbReference type="ARBA" id="ARBA00022618"/>
    </source>
</evidence>
<protein>
    <recommendedName>
        <fullName evidence="5">DASH complex subunit ASK1</fullName>
    </recommendedName>
</protein>
<keyword evidence="14" id="KW-0539">Nucleus</keyword>